<feature type="transmembrane region" description="Helical" evidence="1">
    <location>
        <begin position="12"/>
        <end position="33"/>
    </location>
</feature>
<keyword evidence="1" id="KW-0472">Membrane</keyword>
<accession>D2EET3</accession>
<dbReference type="EMBL" id="GG730041">
    <property type="protein sequence ID" value="EEZ93144.1"/>
    <property type="molecule type" value="Genomic_DNA"/>
</dbReference>
<gene>
    <name evidence="2" type="ORF">BJBARM4_0236</name>
</gene>
<organism evidence="2 3">
    <name type="scientific">Candidatus Parvarchaeum acidiphilum ARMAN-4</name>
    <dbReference type="NCBI Taxonomy" id="662760"/>
    <lineage>
        <taxon>Archaea</taxon>
        <taxon>Candidatus Parvarchaeota</taxon>
        <taxon>Candidatus Parvarchaeum</taxon>
    </lineage>
</organism>
<dbReference type="Proteomes" id="UP000009375">
    <property type="component" value="Unassembled WGS sequence"/>
</dbReference>
<name>D2EET3_PARA4</name>
<feature type="transmembrane region" description="Helical" evidence="1">
    <location>
        <begin position="70"/>
        <end position="91"/>
    </location>
</feature>
<evidence type="ECO:0000256" key="1">
    <source>
        <dbReference type="SAM" id="Phobius"/>
    </source>
</evidence>
<protein>
    <submittedName>
        <fullName evidence="2">Uncharacterized protein</fullName>
    </submittedName>
</protein>
<feature type="transmembrane region" description="Helical" evidence="1">
    <location>
        <begin position="39"/>
        <end position="58"/>
    </location>
</feature>
<evidence type="ECO:0000313" key="3">
    <source>
        <dbReference type="Proteomes" id="UP000009375"/>
    </source>
</evidence>
<keyword evidence="1" id="KW-1133">Transmembrane helix</keyword>
<dbReference type="AlphaFoldDB" id="D2EET3"/>
<reference evidence="2 3" key="1">
    <citation type="journal article" date="2010" name="Proc. Natl. Acad. Sci. U.S.A.">
        <title>Enigmatic, ultrasmall, uncultivated Archaea.</title>
        <authorList>
            <person name="Baker B.J."/>
            <person name="Comolli L.R."/>
            <person name="Dick G.J."/>
            <person name="Hauser L.J."/>
            <person name="Hyatt D."/>
            <person name="Dill B.D."/>
            <person name="Land M.L."/>
            <person name="Verberkmoes N.C."/>
            <person name="Hettich R.L."/>
            <person name="Banfield J.F."/>
        </authorList>
    </citation>
    <scope>NUCLEOTIDE SEQUENCE [LARGE SCALE GENOMIC DNA]</scope>
</reference>
<keyword evidence="1" id="KW-0812">Transmembrane</keyword>
<evidence type="ECO:0000313" key="2">
    <source>
        <dbReference type="EMBL" id="EEZ93144.1"/>
    </source>
</evidence>
<sequence>MVWNTKKEASKIWILLGFIGIGQLVALIYSLVSKDDKDRILGVLFILGWLGDIILYFIEKDKDKYLSSMALYLFIGEIIMFVIIFPLFFLLPLI</sequence>
<proteinExistence type="predicted"/>